<dbReference type="Gene3D" id="3.40.50.150">
    <property type="entry name" value="Vaccinia Virus protein VP39"/>
    <property type="match status" value="1"/>
</dbReference>
<dbReference type="PROSITE" id="PS00092">
    <property type="entry name" value="N6_MTASE"/>
    <property type="match status" value="1"/>
</dbReference>
<dbReference type="OrthoDB" id="269872at2759"/>
<dbReference type="InterPro" id="IPR002052">
    <property type="entry name" value="DNA_methylase_N6_adenine_CS"/>
</dbReference>
<dbReference type="GO" id="GO:0005739">
    <property type="term" value="C:mitochondrion"/>
    <property type="evidence" value="ECO:0007669"/>
    <property type="project" value="TreeGrafter"/>
</dbReference>
<feature type="region of interest" description="Disordered" evidence="1">
    <location>
        <begin position="417"/>
        <end position="472"/>
    </location>
</feature>
<keyword evidence="2" id="KW-0808">Transferase</keyword>
<dbReference type="AlphaFoldDB" id="A0A9P6KMT8"/>
<sequence>MPRISTSALRKAYAIDPLLPRLLSPCRDLRAAQNELRWLREHVGNVAEARRAQGDTISQSAFLHDLVKQRASGKPLQYLVGTEFFGDLEIDCWPGVLIPRQDTATAVQRLARLVRKAHNSPSELRVLDLCTGTGCIPLLFHHELYAARADVELRALGIDISEKALQLADHNLNRLRGDKTLADKGSLHFLQADVLANPFVEARGGPGHIAVSTALRHAMLPHIWDILISNPPYISPSAYWKTTTRSVRVFEPKLALVPPPPTSNSGIAQGDSFYPPILGIANEVEAKIVLLEVADLDQALRVARAAQALHVFDGVEIWREQPDEPDSPSPEAAGFHVLGQGNARSVVCWRGTGAAWLGKRERTSAYEDVAFPDPSCRAQFQIGPVRVSHQTEAFPYWVNNLNQEQLAVKHNVGRGVGTNAFSKQNRSGAPGRQGLDTTVAPAKVHPKVPKNRGLEITATPETERSEAPVGRP</sequence>
<accession>A0A9P6KMT8</accession>
<keyword evidence="3" id="KW-1185">Reference proteome</keyword>
<dbReference type="EMBL" id="WJXW01000011">
    <property type="protein sequence ID" value="KAF9732041.1"/>
    <property type="molecule type" value="Genomic_DNA"/>
</dbReference>
<dbReference type="Proteomes" id="UP000756921">
    <property type="component" value="Unassembled WGS sequence"/>
</dbReference>
<dbReference type="GO" id="GO:0008168">
    <property type="term" value="F:methyltransferase activity"/>
    <property type="evidence" value="ECO:0007669"/>
    <property type="project" value="UniProtKB-KW"/>
</dbReference>
<dbReference type="PANTHER" id="PTHR18895:SF74">
    <property type="entry name" value="MTRF1L RELEASE FACTOR GLUTAMINE METHYLTRANSFERASE"/>
    <property type="match status" value="1"/>
</dbReference>
<organism evidence="2 3">
    <name type="scientific">Paraphaeosphaeria minitans</name>
    <dbReference type="NCBI Taxonomy" id="565426"/>
    <lineage>
        <taxon>Eukaryota</taxon>
        <taxon>Fungi</taxon>
        <taxon>Dikarya</taxon>
        <taxon>Ascomycota</taxon>
        <taxon>Pezizomycotina</taxon>
        <taxon>Dothideomycetes</taxon>
        <taxon>Pleosporomycetidae</taxon>
        <taxon>Pleosporales</taxon>
        <taxon>Massarineae</taxon>
        <taxon>Didymosphaeriaceae</taxon>
        <taxon>Paraphaeosphaeria</taxon>
    </lineage>
</organism>
<proteinExistence type="predicted"/>
<evidence type="ECO:0000256" key="1">
    <source>
        <dbReference type="SAM" id="MobiDB-lite"/>
    </source>
</evidence>
<dbReference type="PANTHER" id="PTHR18895">
    <property type="entry name" value="HEMK METHYLTRANSFERASE"/>
    <property type="match status" value="1"/>
</dbReference>
<dbReference type="InterPro" id="IPR029063">
    <property type="entry name" value="SAM-dependent_MTases_sf"/>
</dbReference>
<dbReference type="InterPro" id="IPR050320">
    <property type="entry name" value="N5-glutamine_MTase"/>
</dbReference>
<comment type="caution">
    <text evidence="2">The sequence shown here is derived from an EMBL/GenBank/DDBJ whole genome shotgun (WGS) entry which is preliminary data.</text>
</comment>
<dbReference type="GO" id="GO:0032259">
    <property type="term" value="P:methylation"/>
    <property type="evidence" value="ECO:0007669"/>
    <property type="project" value="UniProtKB-KW"/>
</dbReference>
<name>A0A9P6KMT8_9PLEO</name>
<protein>
    <submittedName>
        <fullName evidence="2">HemK family methyltransferase</fullName>
    </submittedName>
</protein>
<evidence type="ECO:0000313" key="2">
    <source>
        <dbReference type="EMBL" id="KAF9732041.1"/>
    </source>
</evidence>
<keyword evidence="2" id="KW-0489">Methyltransferase</keyword>
<gene>
    <name evidence="2" type="ORF">PMIN01_09970</name>
</gene>
<dbReference type="CDD" id="cd02440">
    <property type="entry name" value="AdoMet_MTases"/>
    <property type="match status" value="1"/>
</dbReference>
<dbReference type="SUPFAM" id="SSF53335">
    <property type="entry name" value="S-adenosyl-L-methionine-dependent methyltransferases"/>
    <property type="match status" value="1"/>
</dbReference>
<evidence type="ECO:0000313" key="3">
    <source>
        <dbReference type="Proteomes" id="UP000756921"/>
    </source>
</evidence>
<dbReference type="GO" id="GO:0003676">
    <property type="term" value="F:nucleic acid binding"/>
    <property type="evidence" value="ECO:0007669"/>
    <property type="project" value="InterPro"/>
</dbReference>
<reference evidence="2" key="1">
    <citation type="journal article" date="2020" name="Mol. Plant Microbe Interact.">
        <title>Genome Sequence of the Biocontrol Agent Coniothyrium minitans strain Conio (IMI 134523).</title>
        <authorList>
            <person name="Patel D."/>
            <person name="Shittu T.A."/>
            <person name="Baroncelli R."/>
            <person name="Muthumeenakshi S."/>
            <person name="Osborne T.H."/>
            <person name="Janganan T.K."/>
            <person name="Sreenivasaprasad S."/>
        </authorList>
    </citation>
    <scope>NUCLEOTIDE SEQUENCE</scope>
    <source>
        <strain evidence="2">Conio</strain>
    </source>
</reference>